<dbReference type="AlphaFoldDB" id="A0A1A9HXA2"/>
<dbReference type="Proteomes" id="UP000078162">
    <property type="component" value="Chromosome"/>
</dbReference>
<evidence type="ECO:0000313" key="2">
    <source>
        <dbReference type="Proteomes" id="UP000078162"/>
    </source>
</evidence>
<keyword evidence="2" id="KW-1185">Reference proteome</keyword>
<dbReference type="PATRIC" id="fig|1806891.3.peg.544"/>
<dbReference type="KEGG" id="csaz:Cs308_0552"/>
<reference evidence="1 2" key="1">
    <citation type="submission" date="2016-03" db="EMBL/GenBank/DDBJ databases">
        <title>Culture-independent genomics supports pathogen discovery for uncultivable bacteria within the genus Chlamydia.</title>
        <authorList>
            <person name="Taylor-Brown A."/>
            <person name="Bachmann N.L."/>
            <person name="Borel N."/>
            <person name="Polkinghorne A."/>
        </authorList>
    </citation>
    <scope>NUCLEOTIDE SEQUENCE [LARGE SCALE GENOMIC DNA]</scope>
    <source>
        <strain evidence="1 2">2742-308</strain>
    </source>
</reference>
<evidence type="ECO:0000313" key="1">
    <source>
        <dbReference type="EMBL" id="ANH78722.1"/>
    </source>
</evidence>
<name>A0A1A9HXA2_9CHLA</name>
<organism evidence="1 2">
    <name type="scientific">Candidatus Chlamydia sanziniae</name>
    <dbReference type="NCBI Taxonomy" id="1806891"/>
    <lineage>
        <taxon>Bacteria</taxon>
        <taxon>Pseudomonadati</taxon>
        <taxon>Chlamydiota</taxon>
        <taxon>Chlamydiia</taxon>
        <taxon>Chlamydiales</taxon>
        <taxon>Chlamydiaceae</taxon>
        <taxon>Chlamydia/Chlamydophila group</taxon>
        <taxon>Chlamydia</taxon>
    </lineage>
</organism>
<sequence>MTDPSTYLTMLRQIMERYFEPIYPTLSHLQSLHVPKQTLLPVSKTSPTVLPITKSTIPKSSVVECVVSPPSSYEKPRSSFWECIPLHPDISREQILKEKYPSLTNRILSELPKIPCGIFVNEDSDNEILFFNRLAKILTQQLFPTHLILMHTQTCIFNSTHLFLGLAPLSAIRYKFPNACYHQSLIYNGSTLLPLYSSLQYEQDMQLKRDLWAILNRLPFAYTQKS</sequence>
<accession>A0A1A9HXA2</accession>
<dbReference type="RefSeq" id="WP_066482251.1">
    <property type="nucleotide sequence ID" value="NZ_CP014639.1"/>
</dbReference>
<gene>
    <name evidence="1" type="ORF">Cs308_0552</name>
</gene>
<dbReference type="OrthoDB" id="17803at2"/>
<proteinExistence type="predicted"/>
<protein>
    <submittedName>
        <fullName evidence="1">Uncharacterized protein</fullName>
    </submittedName>
</protein>
<dbReference type="EMBL" id="CP014639">
    <property type="protein sequence ID" value="ANH78722.1"/>
    <property type="molecule type" value="Genomic_DNA"/>
</dbReference>
<dbReference type="STRING" id="1806891.Cs308_0552"/>